<gene>
    <name evidence="2" type="ORF">AVDCRST_MAG06-2590</name>
</gene>
<name>A0A6J4P5L9_9ACTN</name>
<evidence type="ECO:0000256" key="1">
    <source>
        <dbReference type="SAM" id="MobiDB-lite"/>
    </source>
</evidence>
<proteinExistence type="predicted"/>
<sequence>TGRGPSGRRCGPSSTRRSSRGRWSARSGARRRAWRR</sequence>
<feature type="non-terminal residue" evidence="2">
    <location>
        <position position="36"/>
    </location>
</feature>
<feature type="region of interest" description="Disordered" evidence="1">
    <location>
        <begin position="1"/>
        <end position="36"/>
    </location>
</feature>
<organism evidence="2">
    <name type="scientific">uncultured Nocardioides sp</name>
    <dbReference type="NCBI Taxonomy" id="198441"/>
    <lineage>
        <taxon>Bacteria</taxon>
        <taxon>Bacillati</taxon>
        <taxon>Actinomycetota</taxon>
        <taxon>Actinomycetes</taxon>
        <taxon>Propionibacteriales</taxon>
        <taxon>Nocardioidaceae</taxon>
        <taxon>Nocardioides</taxon>
        <taxon>environmental samples</taxon>
    </lineage>
</organism>
<accession>A0A6J4P5L9</accession>
<feature type="compositionally biased region" description="Low complexity" evidence="1">
    <location>
        <begin position="7"/>
        <end position="27"/>
    </location>
</feature>
<evidence type="ECO:0000313" key="2">
    <source>
        <dbReference type="EMBL" id="CAA9406789.1"/>
    </source>
</evidence>
<reference evidence="2" key="1">
    <citation type="submission" date="2020-02" db="EMBL/GenBank/DDBJ databases">
        <authorList>
            <person name="Meier V. D."/>
        </authorList>
    </citation>
    <scope>NUCLEOTIDE SEQUENCE</scope>
    <source>
        <strain evidence="2">AVDCRST_MAG06</strain>
    </source>
</reference>
<dbReference type="EMBL" id="CADCUP010000171">
    <property type="protein sequence ID" value="CAA9406789.1"/>
    <property type="molecule type" value="Genomic_DNA"/>
</dbReference>
<protein>
    <submittedName>
        <fullName evidence="2">Uncharacterized protein</fullName>
    </submittedName>
</protein>
<dbReference type="AlphaFoldDB" id="A0A6J4P5L9"/>
<feature type="non-terminal residue" evidence="2">
    <location>
        <position position="1"/>
    </location>
</feature>